<organism evidence="2 3">
    <name type="scientific">Syncephalastrum racemosum</name>
    <name type="common">Filamentous fungus</name>
    <dbReference type="NCBI Taxonomy" id="13706"/>
    <lineage>
        <taxon>Eukaryota</taxon>
        <taxon>Fungi</taxon>
        <taxon>Fungi incertae sedis</taxon>
        <taxon>Mucoromycota</taxon>
        <taxon>Mucoromycotina</taxon>
        <taxon>Mucoromycetes</taxon>
        <taxon>Mucorales</taxon>
        <taxon>Syncephalastraceae</taxon>
        <taxon>Syncephalastrum</taxon>
    </lineage>
</organism>
<dbReference type="Proteomes" id="UP000242180">
    <property type="component" value="Unassembled WGS sequence"/>
</dbReference>
<dbReference type="InParanoid" id="A0A1X2HWQ2"/>
<feature type="transmembrane region" description="Helical" evidence="1">
    <location>
        <begin position="31"/>
        <end position="51"/>
    </location>
</feature>
<proteinExistence type="predicted"/>
<dbReference type="AlphaFoldDB" id="A0A1X2HWQ2"/>
<keyword evidence="1" id="KW-0812">Transmembrane</keyword>
<reference evidence="2 3" key="1">
    <citation type="submission" date="2016-07" db="EMBL/GenBank/DDBJ databases">
        <title>Pervasive Adenine N6-methylation of Active Genes in Fungi.</title>
        <authorList>
            <consortium name="DOE Joint Genome Institute"/>
            <person name="Mondo S.J."/>
            <person name="Dannebaum R.O."/>
            <person name="Kuo R.C."/>
            <person name="Labutti K."/>
            <person name="Haridas S."/>
            <person name="Kuo A."/>
            <person name="Salamov A."/>
            <person name="Ahrendt S.R."/>
            <person name="Lipzen A."/>
            <person name="Sullivan W."/>
            <person name="Andreopoulos W.B."/>
            <person name="Clum A."/>
            <person name="Lindquist E."/>
            <person name="Daum C."/>
            <person name="Ramamoorthy G.K."/>
            <person name="Gryganskyi A."/>
            <person name="Culley D."/>
            <person name="Magnuson J.K."/>
            <person name="James T.Y."/>
            <person name="O'Malley M.A."/>
            <person name="Stajich J.E."/>
            <person name="Spatafora J.W."/>
            <person name="Visel A."/>
            <person name="Grigoriev I.V."/>
        </authorList>
    </citation>
    <scope>NUCLEOTIDE SEQUENCE [LARGE SCALE GENOMIC DNA]</scope>
    <source>
        <strain evidence="2 3">NRRL 2496</strain>
    </source>
</reference>
<evidence type="ECO:0000256" key="1">
    <source>
        <dbReference type="SAM" id="Phobius"/>
    </source>
</evidence>
<name>A0A1X2HWQ2_SYNRA</name>
<sequence length="65" mass="7394">MYGIMVDSVENMTLSKSERHMTEAACLFEPWAWVVFSLLFLFYFACIIPGLGKSQAKRAHACRSC</sequence>
<accession>A0A1X2HWQ2</accession>
<keyword evidence="1" id="KW-0472">Membrane</keyword>
<keyword evidence="1" id="KW-1133">Transmembrane helix</keyword>
<gene>
    <name evidence="2" type="ORF">BCR43DRAFT_484352</name>
</gene>
<dbReference type="EMBL" id="MCGN01000001">
    <property type="protein sequence ID" value="ORZ04009.1"/>
    <property type="molecule type" value="Genomic_DNA"/>
</dbReference>
<keyword evidence="3" id="KW-1185">Reference proteome</keyword>
<evidence type="ECO:0000313" key="2">
    <source>
        <dbReference type="EMBL" id="ORZ04009.1"/>
    </source>
</evidence>
<evidence type="ECO:0000313" key="3">
    <source>
        <dbReference type="Proteomes" id="UP000242180"/>
    </source>
</evidence>
<comment type="caution">
    <text evidence="2">The sequence shown here is derived from an EMBL/GenBank/DDBJ whole genome shotgun (WGS) entry which is preliminary data.</text>
</comment>
<protein>
    <submittedName>
        <fullName evidence="2">Uncharacterized protein</fullName>
    </submittedName>
</protein>